<dbReference type="PANTHER" id="PTHR43685:SF2">
    <property type="entry name" value="GLYCOSYLTRANSFERASE 2-LIKE DOMAIN-CONTAINING PROTEIN"/>
    <property type="match status" value="1"/>
</dbReference>
<dbReference type="AlphaFoldDB" id="A0A239MNX9"/>
<organism evidence="3 6">
    <name type="scientific">Pseudomonas delhiensis</name>
    <dbReference type="NCBI Taxonomy" id="366289"/>
    <lineage>
        <taxon>Bacteria</taxon>
        <taxon>Pseudomonadati</taxon>
        <taxon>Pseudomonadota</taxon>
        <taxon>Gammaproteobacteria</taxon>
        <taxon>Pseudomonadales</taxon>
        <taxon>Pseudomonadaceae</taxon>
        <taxon>Pseudomonas</taxon>
    </lineage>
</organism>
<evidence type="ECO:0000313" key="6">
    <source>
        <dbReference type="Proteomes" id="UP000199693"/>
    </source>
</evidence>
<dbReference type="InterPro" id="IPR001173">
    <property type="entry name" value="Glyco_trans_2-like"/>
</dbReference>
<evidence type="ECO:0000313" key="4">
    <source>
        <dbReference type="EMBL" id="SNT44375.1"/>
    </source>
</evidence>
<protein>
    <submittedName>
        <fullName evidence="3">Glycosyltransferase involved in cell wall bisynthesis</fullName>
    </submittedName>
</protein>
<reference evidence="4 5" key="2">
    <citation type="submission" date="2017-06" db="EMBL/GenBank/DDBJ databases">
        <authorList>
            <person name="Varghese N."/>
            <person name="Submissions S."/>
        </authorList>
    </citation>
    <scope>NUCLEOTIDE SEQUENCE [LARGE SCALE GENOMIC DNA]</scope>
    <source>
        <strain evidence="4 5">RLD-1</strain>
    </source>
</reference>
<accession>A0A239MNX9</accession>
<evidence type="ECO:0000256" key="1">
    <source>
        <dbReference type="ARBA" id="ARBA00022519"/>
    </source>
</evidence>
<gene>
    <name evidence="3" type="ORF">SAMN05216189_1001215</name>
    <name evidence="4" type="ORF">SAMN06295949_12857</name>
</gene>
<dbReference type="EMBL" id="FZPC01000028">
    <property type="protein sequence ID" value="SNT44375.1"/>
    <property type="molecule type" value="Genomic_DNA"/>
</dbReference>
<sequence length="437" mass="48858">MSMAEAIRSGAERFWFLCRPALRRMAGNPGRAALHWMLGSRPCGSLPGEPAMAEPWAPELPLVSVVIPCFNYGHYLLQALRSLREQTLQDFEVILVDDGSDDPATRRLLVLLERLTSLTVLRQANAGPGAARNAGIAKARGRYVCCLDADDLLAPSYLEKCVVMLEADAGLGLAHSWLQLFGRERRLVKTRDLDPVLLAHVNHLGVSAVFSRSAWAAVGGFSEVRSALYEDWDFWIRLASLGVRGRVIGEALMFYRRHPRSRLGHANRRPRQACRELRLAHREFCANSAWRKSLADGYRRRLVDEPLLNLSRPGQYRRPPVRIFVVCLQRGCDIKQCSRPELEVLIGKATLHLLIEDCAEPPGWLVERAATVYRLSGLLDESQCAAFVSNYFATRDWLGALVVPQAPGAARLLHAQDVVVERGDGPARWDRCQSGRK</sequence>
<keyword evidence="1" id="KW-0997">Cell inner membrane</keyword>
<name>A0A239MNX9_9PSED</name>
<dbReference type="CDD" id="cd00761">
    <property type="entry name" value="Glyco_tranf_GTA_type"/>
    <property type="match status" value="1"/>
</dbReference>
<dbReference type="Proteomes" id="UP000198309">
    <property type="component" value="Unassembled WGS sequence"/>
</dbReference>
<dbReference type="GO" id="GO:0016740">
    <property type="term" value="F:transferase activity"/>
    <property type="evidence" value="ECO:0007669"/>
    <property type="project" value="UniProtKB-KW"/>
</dbReference>
<feature type="domain" description="Glycosyltransferase 2-like" evidence="2">
    <location>
        <begin position="64"/>
        <end position="168"/>
    </location>
</feature>
<dbReference type="EMBL" id="FNEC01000001">
    <property type="protein sequence ID" value="SDH99999.1"/>
    <property type="molecule type" value="Genomic_DNA"/>
</dbReference>
<dbReference type="InterPro" id="IPR029044">
    <property type="entry name" value="Nucleotide-diphossugar_trans"/>
</dbReference>
<keyword evidence="3" id="KW-0808">Transferase</keyword>
<dbReference type="Gene3D" id="3.90.550.10">
    <property type="entry name" value="Spore Coat Polysaccharide Biosynthesis Protein SpsA, Chain A"/>
    <property type="match status" value="1"/>
</dbReference>
<dbReference type="SUPFAM" id="SSF53448">
    <property type="entry name" value="Nucleotide-diphospho-sugar transferases"/>
    <property type="match status" value="1"/>
</dbReference>
<dbReference type="PANTHER" id="PTHR43685">
    <property type="entry name" value="GLYCOSYLTRANSFERASE"/>
    <property type="match status" value="1"/>
</dbReference>
<dbReference type="Proteomes" id="UP000199693">
    <property type="component" value="Unassembled WGS sequence"/>
</dbReference>
<evidence type="ECO:0000313" key="3">
    <source>
        <dbReference type="EMBL" id="SDH99999.1"/>
    </source>
</evidence>
<dbReference type="InterPro" id="IPR050834">
    <property type="entry name" value="Glycosyltransf_2"/>
</dbReference>
<keyword evidence="1" id="KW-0472">Membrane</keyword>
<evidence type="ECO:0000313" key="5">
    <source>
        <dbReference type="Proteomes" id="UP000198309"/>
    </source>
</evidence>
<keyword evidence="1" id="KW-1003">Cell membrane</keyword>
<keyword evidence="5" id="KW-1185">Reference proteome</keyword>
<dbReference type="GO" id="GO:0044010">
    <property type="term" value="P:single-species biofilm formation"/>
    <property type="evidence" value="ECO:0007669"/>
    <property type="project" value="TreeGrafter"/>
</dbReference>
<evidence type="ECO:0000259" key="2">
    <source>
        <dbReference type="Pfam" id="PF00535"/>
    </source>
</evidence>
<reference evidence="3 6" key="1">
    <citation type="submission" date="2016-10" db="EMBL/GenBank/DDBJ databases">
        <authorList>
            <person name="de Groot N.N."/>
        </authorList>
    </citation>
    <scope>NUCLEOTIDE SEQUENCE [LARGE SCALE GENOMIC DNA]</scope>
    <source>
        <strain evidence="3 6">CCM 7361</strain>
    </source>
</reference>
<proteinExistence type="predicted"/>
<dbReference type="Pfam" id="PF00535">
    <property type="entry name" value="Glycos_transf_2"/>
    <property type="match status" value="1"/>
</dbReference>